<evidence type="ECO:0000313" key="3">
    <source>
        <dbReference type="EMBL" id="KAF2017111.1"/>
    </source>
</evidence>
<gene>
    <name evidence="3" type="ORF">BU24DRAFT_143871</name>
</gene>
<sequence length="311" mass="34225">MSQEKQPIELSKRTRSPSPAPTYRSTLEPKDDVFTPSSSSKTPLDHLSYALDSKHHHHQDYKEKEHDHTFTPTAEPFDKSHPHYAPPKSPPPPPSPPFPSPSPPKRSRTPRLAPWIPWLLTLIFFLTTLWFISIALGSRLLIHILQPSSSPIGAAEINIQINGVDFSRDPRVSMSVVTLAPTPTTTATRGVGGQENGNPGTTAAPALTPPDATPDGPSVSKAPQRKKDAHERRGPKEKFWSRVVQERVARPRETGAVEGREEREARGWKRGGEMSGVVVVDGVAGGEGGVERKDVVQAKRRLCGKRFRCSH</sequence>
<feature type="compositionally biased region" description="Basic and acidic residues" evidence="1">
    <location>
        <begin position="1"/>
        <end position="12"/>
    </location>
</feature>
<keyword evidence="2" id="KW-1133">Transmembrane helix</keyword>
<evidence type="ECO:0000256" key="1">
    <source>
        <dbReference type="SAM" id="MobiDB-lite"/>
    </source>
</evidence>
<feature type="transmembrane region" description="Helical" evidence="2">
    <location>
        <begin position="115"/>
        <end position="142"/>
    </location>
</feature>
<feature type="compositionally biased region" description="Pro residues" evidence="1">
    <location>
        <begin position="84"/>
        <end position="104"/>
    </location>
</feature>
<organism evidence="3 4">
    <name type="scientific">Aaosphaeria arxii CBS 175.79</name>
    <dbReference type="NCBI Taxonomy" id="1450172"/>
    <lineage>
        <taxon>Eukaryota</taxon>
        <taxon>Fungi</taxon>
        <taxon>Dikarya</taxon>
        <taxon>Ascomycota</taxon>
        <taxon>Pezizomycotina</taxon>
        <taxon>Dothideomycetes</taxon>
        <taxon>Pleosporomycetidae</taxon>
        <taxon>Pleosporales</taxon>
        <taxon>Pleosporales incertae sedis</taxon>
        <taxon>Aaosphaeria</taxon>
    </lineage>
</organism>
<protein>
    <submittedName>
        <fullName evidence="3">Uncharacterized protein</fullName>
    </submittedName>
</protein>
<dbReference type="GeneID" id="54278564"/>
<feature type="region of interest" description="Disordered" evidence="1">
    <location>
        <begin position="183"/>
        <end position="243"/>
    </location>
</feature>
<dbReference type="Proteomes" id="UP000799778">
    <property type="component" value="Unassembled WGS sequence"/>
</dbReference>
<keyword evidence="2" id="KW-0472">Membrane</keyword>
<dbReference type="AlphaFoldDB" id="A0A6A5XWP2"/>
<name>A0A6A5XWP2_9PLEO</name>
<dbReference type="EMBL" id="ML978068">
    <property type="protein sequence ID" value="KAF2017111.1"/>
    <property type="molecule type" value="Genomic_DNA"/>
</dbReference>
<evidence type="ECO:0000313" key="4">
    <source>
        <dbReference type="Proteomes" id="UP000799778"/>
    </source>
</evidence>
<keyword evidence="4" id="KW-1185">Reference proteome</keyword>
<reference evidence="3" key="1">
    <citation type="journal article" date="2020" name="Stud. Mycol.">
        <title>101 Dothideomycetes genomes: a test case for predicting lifestyles and emergence of pathogens.</title>
        <authorList>
            <person name="Haridas S."/>
            <person name="Albert R."/>
            <person name="Binder M."/>
            <person name="Bloem J."/>
            <person name="Labutti K."/>
            <person name="Salamov A."/>
            <person name="Andreopoulos B."/>
            <person name="Baker S."/>
            <person name="Barry K."/>
            <person name="Bills G."/>
            <person name="Bluhm B."/>
            <person name="Cannon C."/>
            <person name="Castanera R."/>
            <person name="Culley D."/>
            <person name="Daum C."/>
            <person name="Ezra D."/>
            <person name="Gonzalez J."/>
            <person name="Henrissat B."/>
            <person name="Kuo A."/>
            <person name="Liang C."/>
            <person name="Lipzen A."/>
            <person name="Lutzoni F."/>
            <person name="Magnuson J."/>
            <person name="Mondo S."/>
            <person name="Nolan M."/>
            <person name="Ohm R."/>
            <person name="Pangilinan J."/>
            <person name="Park H.-J."/>
            <person name="Ramirez L."/>
            <person name="Alfaro M."/>
            <person name="Sun H."/>
            <person name="Tritt A."/>
            <person name="Yoshinaga Y."/>
            <person name="Zwiers L.-H."/>
            <person name="Turgeon B."/>
            <person name="Goodwin S."/>
            <person name="Spatafora J."/>
            <person name="Crous P."/>
            <person name="Grigoriev I."/>
        </authorList>
    </citation>
    <scope>NUCLEOTIDE SEQUENCE</scope>
    <source>
        <strain evidence="3">CBS 175.79</strain>
    </source>
</reference>
<evidence type="ECO:0000256" key="2">
    <source>
        <dbReference type="SAM" id="Phobius"/>
    </source>
</evidence>
<feature type="compositionally biased region" description="Basic and acidic residues" evidence="1">
    <location>
        <begin position="225"/>
        <end position="243"/>
    </location>
</feature>
<feature type="compositionally biased region" description="Basic and acidic residues" evidence="1">
    <location>
        <begin position="60"/>
        <end position="69"/>
    </location>
</feature>
<proteinExistence type="predicted"/>
<feature type="region of interest" description="Disordered" evidence="1">
    <location>
        <begin position="1"/>
        <end position="109"/>
    </location>
</feature>
<accession>A0A6A5XWP2</accession>
<keyword evidence="2" id="KW-0812">Transmembrane</keyword>
<dbReference type="RefSeq" id="XP_033385450.1">
    <property type="nucleotide sequence ID" value="XM_033521167.1"/>
</dbReference>